<dbReference type="GO" id="GO:0005524">
    <property type="term" value="F:ATP binding"/>
    <property type="evidence" value="ECO:0007669"/>
    <property type="project" value="InterPro"/>
</dbReference>
<dbReference type="GO" id="GO:0036402">
    <property type="term" value="F:proteasome-activating activity"/>
    <property type="evidence" value="ECO:0000318"/>
    <property type="project" value="GO_Central"/>
</dbReference>
<feature type="non-terminal residue" evidence="3">
    <location>
        <position position="249"/>
    </location>
</feature>
<evidence type="ECO:0000256" key="1">
    <source>
        <dbReference type="ARBA" id="ARBA00006914"/>
    </source>
</evidence>
<dbReference type="CDD" id="cd19481">
    <property type="entry name" value="RecA-like_protease"/>
    <property type="match status" value="1"/>
</dbReference>
<dbReference type="PANTHER" id="PTHR23074">
    <property type="entry name" value="AAA DOMAIN-CONTAINING"/>
    <property type="match status" value="1"/>
</dbReference>
<dbReference type="Gene3D" id="3.40.50.300">
    <property type="entry name" value="P-loop containing nucleotide triphosphate hydrolases"/>
    <property type="match status" value="1"/>
</dbReference>
<dbReference type="InterPro" id="IPR050304">
    <property type="entry name" value="MT-severing_AAA_ATPase"/>
</dbReference>
<dbReference type="SMART" id="SM00382">
    <property type="entry name" value="AAA"/>
    <property type="match status" value="1"/>
</dbReference>
<dbReference type="STRING" id="3988.B9TKN6"/>
<dbReference type="PANTHER" id="PTHR23074:SF17">
    <property type="entry name" value="FIDGETIN-LIKE PROTEIN 1"/>
    <property type="match status" value="1"/>
</dbReference>
<dbReference type="GO" id="GO:0008540">
    <property type="term" value="C:proteasome regulatory particle, base subcomplex"/>
    <property type="evidence" value="ECO:0000318"/>
    <property type="project" value="GO_Central"/>
</dbReference>
<organism evidence="3 4">
    <name type="scientific">Ricinus communis</name>
    <name type="common">Castor bean</name>
    <dbReference type="NCBI Taxonomy" id="3988"/>
    <lineage>
        <taxon>Eukaryota</taxon>
        <taxon>Viridiplantae</taxon>
        <taxon>Streptophyta</taxon>
        <taxon>Embryophyta</taxon>
        <taxon>Tracheophyta</taxon>
        <taxon>Spermatophyta</taxon>
        <taxon>Magnoliopsida</taxon>
        <taxon>eudicotyledons</taxon>
        <taxon>Gunneridae</taxon>
        <taxon>Pentapetalae</taxon>
        <taxon>rosids</taxon>
        <taxon>fabids</taxon>
        <taxon>Malpighiales</taxon>
        <taxon>Euphorbiaceae</taxon>
        <taxon>Acalyphoideae</taxon>
        <taxon>Acalypheae</taxon>
        <taxon>Ricinus</taxon>
    </lineage>
</organism>
<dbReference type="InterPro" id="IPR003593">
    <property type="entry name" value="AAA+_ATPase"/>
</dbReference>
<protein>
    <submittedName>
        <fullName evidence="3">26S protease regulatory subunit, putative</fullName>
    </submittedName>
</protein>
<dbReference type="InterPro" id="IPR003959">
    <property type="entry name" value="ATPase_AAA_core"/>
</dbReference>
<accession>B9TKN6</accession>
<evidence type="ECO:0000313" key="4">
    <source>
        <dbReference type="Proteomes" id="UP000008311"/>
    </source>
</evidence>
<dbReference type="AlphaFoldDB" id="B9TKN6"/>
<proteinExistence type="inferred from homology"/>
<dbReference type="EMBL" id="EQ985523">
    <property type="protein sequence ID" value="EEF23578.1"/>
    <property type="molecule type" value="Genomic_DNA"/>
</dbReference>
<reference evidence="4" key="1">
    <citation type="journal article" date="2010" name="Nat. Biotechnol.">
        <title>Draft genome sequence of the oilseed species Ricinus communis.</title>
        <authorList>
            <person name="Chan A.P."/>
            <person name="Crabtree J."/>
            <person name="Zhao Q."/>
            <person name="Lorenzi H."/>
            <person name="Orvis J."/>
            <person name="Puiu D."/>
            <person name="Melake-Berhan A."/>
            <person name="Jones K.M."/>
            <person name="Redman J."/>
            <person name="Chen G."/>
            <person name="Cahoon E.B."/>
            <person name="Gedil M."/>
            <person name="Stanke M."/>
            <person name="Haas B.J."/>
            <person name="Wortman J.R."/>
            <person name="Fraser-Liggett C.M."/>
            <person name="Ravel J."/>
            <person name="Rabinowicz P.D."/>
        </authorList>
    </citation>
    <scope>NUCLEOTIDE SEQUENCE [LARGE SCALE GENOMIC DNA]</scope>
    <source>
        <strain evidence="4">cv. Hale</strain>
    </source>
</reference>
<name>B9TKN6_RICCO</name>
<dbReference type="GO" id="GO:0016887">
    <property type="term" value="F:ATP hydrolysis activity"/>
    <property type="evidence" value="ECO:0007669"/>
    <property type="project" value="InterPro"/>
</dbReference>
<dbReference type="Proteomes" id="UP000008311">
    <property type="component" value="Unassembled WGS sequence"/>
</dbReference>
<keyword evidence="4" id="KW-1185">Reference proteome</keyword>
<evidence type="ECO:0000259" key="2">
    <source>
        <dbReference type="SMART" id="SM00382"/>
    </source>
</evidence>
<dbReference type="InterPro" id="IPR027417">
    <property type="entry name" value="P-loop_NTPase"/>
</dbReference>
<keyword evidence="3" id="KW-0378">Hydrolase</keyword>
<dbReference type="SUPFAM" id="SSF52540">
    <property type="entry name" value="P-loop containing nucleoside triphosphate hydrolases"/>
    <property type="match status" value="1"/>
</dbReference>
<dbReference type="GO" id="GO:0043161">
    <property type="term" value="P:proteasome-mediated ubiquitin-dependent protein catabolic process"/>
    <property type="evidence" value="ECO:0000318"/>
    <property type="project" value="GO_Central"/>
</dbReference>
<dbReference type="GO" id="GO:0008233">
    <property type="term" value="F:peptidase activity"/>
    <property type="evidence" value="ECO:0007669"/>
    <property type="project" value="UniProtKB-KW"/>
</dbReference>
<dbReference type="InParanoid" id="B9TKN6"/>
<keyword evidence="3" id="KW-0645">Protease</keyword>
<evidence type="ECO:0000313" key="3">
    <source>
        <dbReference type="EMBL" id="EEF23578.1"/>
    </source>
</evidence>
<dbReference type="eggNOG" id="KOG0740">
    <property type="taxonomic scope" value="Eukaryota"/>
</dbReference>
<gene>
    <name evidence="3" type="ORF">RCOM_2023780</name>
</gene>
<sequence length="249" mass="28764">MSRAVQPKSKECVTEYSLRFLNCSGRFGPKEILQSLRKRGKGTLCVYGLPGTGKTQYIEYLAETLGKPLVAKRASDLLSKWVGESEQKIAALFEEAASEDAIAFLDEGDSFLRNRMSARESWEVTRVNELLQQMERFDGIFVVSTNLFKGLDMAAMRRFTFKLEFLPLSAEQRWEMFANEALRRRNRGEIAARKAEWFDRLVLMRDLCAGDFATVKRQCILLEKRLRPDEWLEQLEIECRVKRGDDDPD</sequence>
<comment type="similarity">
    <text evidence="1">Belongs to the AAA ATPase family.</text>
</comment>
<feature type="domain" description="AAA+ ATPase" evidence="2">
    <location>
        <begin position="40"/>
        <end position="169"/>
    </location>
</feature>
<dbReference type="Pfam" id="PF00004">
    <property type="entry name" value="AAA"/>
    <property type="match status" value="1"/>
</dbReference>